<keyword evidence="6" id="KW-0811">Translocation</keyword>
<evidence type="ECO:0000256" key="5">
    <source>
        <dbReference type="ARBA" id="ARBA00022989"/>
    </source>
</evidence>
<dbReference type="EMBL" id="CP054139">
    <property type="protein sequence ID" value="QKJ28899.1"/>
    <property type="molecule type" value="Genomic_DNA"/>
</dbReference>
<sequence>MNGFGGQEVLLMMIAVLLFIGAKRIPELMIRHEEKKKSMNNTGYR</sequence>
<dbReference type="Gene3D" id="1.20.5.3310">
    <property type="match status" value="1"/>
</dbReference>
<accession>A0A7D4UC28</accession>
<name>A0A7D4UC28_9SPHI</name>
<evidence type="ECO:0000256" key="1">
    <source>
        <dbReference type="ARBA" id="ARBA00004167"/>
    </source>
</evidence>
<keyword evidence="2" id="KW-0813">Transport</keyword>
<evidence type="ECO:0000256" key="2">
    <source>
        <dbReference type="ARBA" id="ARBA00022448"/>
    </source>
</evidence>
<keyword evidence="4" id="KW-0653">Protein transport</keyword>
<gene>
    <name evidence="9" type="ORF">HQ865_03725</name>
</gene>
<dbReference type="AlphaFoldDB" id="A0A7D4UC28"/>
<dbReference type="RefSeq" id="WP_173413597.1">
    <property type="nucleotide sequence ID" value="NZ_CP054139.1"/>
</dbReference>
<proteinExistence type="predicted"/>
<organism evidence="9 10">
    <name type="scientific">Mucilaginibacter mali</name>
    <dbReference type="NCBI Taxonomy" id="2740462"/>
    <lineage>
        <taxon>Bacteria</taxon>
        <taxon>Pseudomonadati</taxon>
        <taxon>Bacteroidota</taxon>
        <taxon>Sphingobacteriia</taxon>
        <taxon>Sphingobacteriales</taxon>
        <taxon>Sphingobacteriaceae</taxon>
        <taxon>Mucilaginibacter</taxon>
    </lineage>
</organism>
<keyword evidence="10" id="KW-1185">Reference proteome</keyword>
<evidence type="ECO:0000313" key="9">
    <source>
        <dbReference type="EMBL" id="QKJ28899.1"/>
    </source>
</evidence>
<dbReference type="InterPro" id="IPR003369">
    <property type="entry name" value="TatA/B/E"/>
</dbReference>
<evidence type="ECO:0000256" key="6">
    <source>
        <dbReference type="ARBA" id="ARBA00023010"/>
    </source>
</evidence>
<dbReference type="Pfam" id="PF02416">
    <property type="entry name" value="TatA_B_E"/>
    <property type="match status" value="1"/>
</dbReference>
<keyword evidence="7 8" id="KW-0472">Membrane</keyword>
<feature type="transmembrane region" description="Helical" evidence="8">
    <location>
        <begin position="6"/>
        <end position="22"/>
    </location>
</feature>
<evidence type="ECO:0000256" key="8">
    <source>
        <dbReference type="SAM" id="Phobius"/>
    </source>
</evidence>
<reference evidence="9 10" key="1">
    <citation type="submission" date="2020-05" db="EMBL/GenBank/DDBJ databases">
        <title>Mucilaginibacter mali sp. nov.</title>
        <authorList>
            <person name="Kim H.S."/>
            <person name="Lee K.C."/>
            <person name="Suh M.K."/>
            <person name="Kim J.-S."/>
            <person name="Han K.-I."/>
            <person name="Eom M.K."/>
            <person name="Shin Y.K."/>
            <person name="Lee J.-S."/>
        </authorList>
    </citation>
    <scope>NUCLEOTIDE SEQUENCE [LARGE SCALE GENOMIC DNA]</scope>
    <source>
        <strain evidence="9 10">G2-14</strain>
    </source>
</reference>
<evidence type="ECO:0000256" key="4">
    <source>
        <dbReference type="ARBA" id="ARBA00022927"/>
    </source>
</evidence>
<evidence type="ECO:0000256" key="3">
    <source>
        <dbReference type="ARBA" id="ARBA00022692"/>
    </source>
</evidence>
<evidence type="ECO:0000313" key="10">
    <source>
        <dbReference type="Proteomes" id="UP000505355"/>
    </source>
</evidence>
<keyword evidence="5 8" id="KW-1133">Transmembrane helix</keyword>
<dbReference type="KEGG" id="mmab:HQ865_03725"/>
<comment type="subcellular location">
    <subcellularLocation>
        <location evidence="1">Membrane</location>
        <topology evidence="1">Single-pass membrane protein</topology>
    </subcellularLocation>
</comment>
<dbReference type="Proteomes" id="UP000505355">
    <property type="component" value="Chromosome"/>
</dbReference>
<evidence type="ECO:0000256" key="7">
    <source>
        <dbReference type="ARBA" id="ARBA00023136"/>
    </source>
</evidence>
<keyword evidence="3 8" id="KW-0812">Transmembrane</keyword>
<protein>
    <submittedName>
        <fullName evidence="9">Twin-arginine translocase TatA/TatE family subunit</fullName>
    </submittedName>
</protein>